<feature type="transmembrane region" description="Helical" evidence="6">
    <location>
        <begin position="270"/>
        <end position="286"/>
    </location>
</feature>
<dbReference type="VEuPathDB" id="FungiDB:JI435_145800"/>
<dbReference type="HOGENOM" id="CLU_801953_0_0_1"/>
<dbReference type="eggNOG" id="ENOG502RUUF">
    <property type="taxonomic scope" value="Eukaryota"/>
</dbReference>
<feature type="domain" description="Rhodopsin" evidence="7">
    <location>
        <begin position="25"/>
        <end position="277"/>
    </location>
</feature>
<evidence type="ECO:0000313" key="9">
    <source>
        <dbReference type="Proteomes" id="UP000001055"/>
    </source>
</evidence>
<dbReference type="InterPro" id="IPR049326">
    <property type="entry name" value="Rhodopsin_dom_fungi"/>
</dbReference>
<evidence type="ECO:0000256" key="1">
    <source>
        <dbReference type="ARBA" id="ARBA00004141"/>
    </source>
</evidence>
<proteinExistence type="inferred from homology"/>
<dbReference type="Pfam" id="PF20684">
    <property type="entry name" value="Fung_rhodopsin"/>
    <property type="match status" value="1"/>
</dbReference>
<evidence type="ECO:0000259" key="7">
    <source>
        <dbReference type="Pfam" id="PF20684"/>
    </source>
</evidence>
<feature type="transmembrane region" description="Helical" evidence="6">
    <location>
        <begin position="192"/>
        <end position="220"/>
    </location>
</feature>
<gene>
    <name evidence="8" type="ORF">SNOG_14580</name>
</gene>
<organism evidence="8 9">
    <name type="scientific">Phaeosphaeria nodorum (strain SN15 / ATCC MYA-4574 / FGSC 10173)</name>
    <name type="common">Glume blotch fungus</name>
    <name type="synonym">Parastagonospora nodorum</name>
    <dbReference type="NCBI Taxonomy" id="321614"/>
    <lineage>
        <taxon>Eukaryota</taxon>
        <taxon>Fungi</taxon>
        <taxon>Dikarya</taxon>
        <taxon>Ascomycota</taxon>
        <taxon>Pezizomycotina</taxon>
        <taxon>Dothideomycetes</taxon>
        <taxon>Pleosporomycetidae</taxon>
        <taxon>Pleosporales</taxon>
        <taxon>Pleosporineae</taxon>
        <taxon>Phaeosphaeriaceae</taxon>
        <taxon>Parastagonospora</taxon>
    </lineage>
</organism>
<dbReference type="RefSeq" id="XP_001804762.1">
    <property type="nucleotide sequence ID" value="XM_001804710.1"/>
</dbReference>
<sequence>MVDELSAWVSHYLCLFLSLVLIIARLILRRKQQQTFTSGDYWCITAGFSILIRLVAHHYVLSYGSTRIEREKFESVYKLHLQGNPGGAERVMLGSKMVLFTRTLLVFINLVSDGFARLWSAKIAVLDLLASLIMRLPFEKRILYTYWAILATTFVASIVTVFTSCVPLRLSWEIYPWPDERGHYRLPDKCVIAALWIYTYEMSNIFTDVMLMALSFSIIYTVRIPLSQKARILSLFNIGFVLVGISIARMVRGRASTTEGGQTTYESMEILFSTIVAVTPTLYTLLKSKAEKSPSNMESTVRVPSLAGSTYELENALSHEDDSSTAGMFIHVRNQDWGTGKSAPKI</sequence>
<dbReference type="PANTHER" id="PTHR33048:SF166">
    <property type="entry name" value="PTH11-LIKE INTEGRAL MEMBRANE PROTEIN"/>
    <property type="match status" value="1"/>
</dbReference>
<comment type="subcellular location">
    <subcellularLocation>
        <location evidence="1">Membrane</location>
        <topology evidence="1">Multi-pass membrane protein</topology>
    </subcellularLocation>
</comment>
<feature type="transmembrane region" description="Helical" evidence="6">
    <location>
        <begin position="6"/>
        <end position="28"/>
    </location>
</feature>
<dbReference type="OMA" id="IWGTNNM"/>
<dbReference type="AlphaFoldDB" id="Q0U171"/>
<evidence type="ECO:0000256" key="6">
    <source>
        <dbReference type="SAM" id="Phobius"/>
    </source>
</evidence>
<dbReference type="GO" id="GO:0016020">
    <property type="term" value="C:membrane"/>
    <property type="evidence" value="ECO:0007669"/>
    <property type="project" value="UniProtKB-SubCell"/>
</dbReference>
<dbReference type="KEGG" id="pno:SNOG_14580"/>
<evidence type="ECO:0000256" key="4">
    <source>
        <dbReference type="ARBA" id="ARBA00023136"/>
    </source>
</evidence>
<evidence type="ECO:0000256" key="2">
    <source>
        <dbReference type="ARBA" id="ARBA00022692"/>
    </source>
</evidence>
<protein>
    <recommendedName>
        <fullName evidence="7">Rhodopsin domain-containing protein</fullName>
    </recommendedName>
</protein>
<keyword evidence="3 6" id="KW-1133">Transmembrane helix</keyword>
<evidence type="ECO:0000313" key="8">
    <source>
        <dbReference type="EMBL" id="EAT78120.1"/>
    </source>
</evidence>
<comment type="similarity">
    <text evidence="5">Belongs to the SAT4 family.</text>
</comment>
<dbReference type="InterPro" id="IPR052337">
    <property type="entry name" value="SAT4-like"/>
</dbReference>
<name>Q0U171_PHANO</name>
<keyword evidence="4 6" id="KW-0472">Membrane</keyword>
<dbReference type="InParanoid" id="Q0U171"/>
<keyword evidence="2 6" id="KW-0812">Transmembrane</keyword>
<reference evidence="9" key="1">
    <citation type="journal article" date="2007" name="Plant Cell">
        <title>Dothideomycete-plant interactions illuminated by genome sequencing and EST analysis of the wheat pathogen Stagonospora nodorum.</title>
        <authorList>
            <person name="Hane J.K."/>
            <person name="Lowe R.G."/>
            <person name="Solomon P.S."/>
            <person name="Tan K.C."/>
            <person name="Schoch C.L."/>
            <person name="Spatafora J.W."/>
            <person name="Crous P.W."/>
            <person name="Kodira C."/>
            <person name="Birren B.W."/>
            <person name="Galagan J.E."/>
            <person name="Torriani S.F."/>
            <person name="McDonald B.A."/>
            <person name="Oliver R.P."/>
        </authorList>
    </citation>
    <scope>NUCLEOTIDE SEQUENCE [LARGE SCALE GENOMIC DNA]</scope>
    <source>
        <strain evidence="9">SN15 / ATCC MYA-4574 / FGSC 10173</strain>
    </source>
</reference>
<feature type="transmembrane region" description="Helical" evidence="6">
    <location>
        <begin position="232"/>
        <end position="250"/>
    </location>
</feature>
<dbReference type="GeneID" id="5981687"/>
<evidence type="ECO:0000256" key="5">
    <source>
        <dbReference type="ARBA" id="ARBA00038359"/>
    </source>
</evidence>
<feature type="transmembrane region" description="Helical" evidence="6">
    <location>
        <begin position="40"/>
        <end position="60"/>
    </location>
</feature>
<dbReference type="PANTHER" id="PTHR33048">
    <property type="entry name" value="PTH11-LIKE INTEGRAL MEMBRANE PROTEIN (AFU_ORTHOLOGUE AFUA_5G11245)"/>
    <property type="match status" value="1"/>
</dbReference>
<accession>Q0U171</accession>
<feature type="transmembrane region" description="Helical" evidence="6">
    <location>
        <begin position="146"/>
        <end position="172"/>
    </location>
</feature>
<dbReference type="EMBL" id="CH445356">
    <property type="protein sequence ID" value="EAT78120.1"/>
    <property type="molecule type" value="Genomic_DNA"/>
</dbReference>
<dbReference type="Proteomes" id="UP000001055">
    <property type="component" value="Unassembled WGS sequence"/>
</dbReference>
<evidence type="ECO:0000256" key="3">
    <source>
        <dbReference type="ARBA" id="ARBA00022989"/>
    </source>
</evidence>